<evidence type="ECO:0000313" key="2">
    <source>
        <dbReference type="EMBL" id="KAK7035229.1"/>
    </source>
</evidence>
<dbReference type="AlphaFoldDB" id="A0AAW0C7E1"/>
<protein>
    <submittedName>
        <fullName evidence="2">Uncharacterized protein</fullName>
    </submittedName>
</protein>
<comment type="caution">
    <text evidence="2">The sequence shown here is derived from an EMBL/GenBank/DDBJ whole genome shotgun (WGS) entry which is preliminary data.</text>
</comment>
<feature type="non-terminal residue" evidence="2">
    <location>
        <position position="113"/>
    </location>
</feature>
<accession>A0AAW0C7E1</accession>
<dbReference type="Proteomes" id="UP001383192">
    <property type="component" value="Unassembled WGS sequence"/>
</dbReference>
<proteinExistence type="predicted"/>
<dbReference type="EMBL" id="JAYKXP010000054">
    <property type="protein sequence ID" value="KAK7035229.1"/>
    <property type="molecule type" value="Genomic_DNA"/>
</dbReference>
<sequence>MKRKFEFEDASPVNCKQQKLVPFPHYGSDDDSDSMMTEAEPFFSHTRISSNASSTSSDTSSSPTTPHIYPAFDIYPMQDDPMMQTDDFASSAPQNPPSPVGLLQPHSSFKHHG</sequence>
<organism evidence="2 3">
    <name type="scientific">Paramarasmius palmivorus</name>
    <dbReference type="NCBI Taxonomy" id="297713"/>
    <lineage>
        <taxon>Eukaryota</taxon>
        <taxon>Fungi</taxon>
        <taxon>Dikarya</taxon>
        <taxon>Basidiomycota</taxon>
        <taxon>Agaricomycotina</taxon>
        <taxon>Agaricomycetes</taxon>
        <taxon>Agaricomycetidae</taxon>
        <taxon>Agaricales</taxon>
        <taxon>Marasmiineae</taxon>
        <taxon>Marasmiaceae</taxon>
        <taxon>Paramarasmius</taxon>
    </lineage>
</organism>
<feature type="compositionally biased region" description="Low complexity" evidence="1">
    <location>
        <begin position="76"/>
        <end position="87"/>
    </location>
</feature>
<reference evidence="2 3" key="1">
    <citation type="submission" date="2024-01" db="EMBL/GenBank/DDBJ databases">
        <title>A draft genome for a cacao thread blight-causing isolate of Paramarasmius palmivorus.</title>
        <authorList>
            <person name="Baruah I.K."/>
            <person name="Bukari Y."/>
            <person name="Amoako-Attah I."/>
            <person name="Meinhardt L.W."/>
            <person name="Bailey B.A."/>
            <person name="Cohen S.P."/>
        </authorList>
    </citation>
    <scope>NUCLEOTIDE SEQUENCE [LARGE SCALE GENOMIC DNA]</scope>
    <source>
        <strain evidence="2 3">GH-12</strain>
    </source>
</reference>
<name>A0AAW0C7E1_9AGAR</name>
<evidence type="ECO:0000313" key="3">
    <source>
        <dbReference type="Proteomes" id="UP001383192"/>
    </source>
</evidence>
<keyword evidence="3" id="KW-1185">Reference proteome</keyword>
<evidence type="ECO:0000256" key="1">
    <source>
        <dbReference type="SAM" id="MobiDB-lite"/>
    </source>
</evidence>
<feature type="compositionally biased region" description="Low complexity" evidence="1">
    <location>
        <begin position="44"/>
        <end position="65"/>
    </location>
</feature>
<feature type="region of interest" description="Disordered" evidence="1">
    <location>
        <begin position="1"/>
        <end position="113"/>
    </location>
</feature>
<gene>
    <name evidence="2" type="ORF">VNI00_011996</name>
</gene>